<evidence type="ECO:0000256" key="1">
    <source>
        <dbReference type="ARBA" id="ARBA00004651"/>
    </source>
</evidence>
<keyword evidence="2" id="KW-1003">Cell membrane</keyword>
<evidence type="ECO:0000313" key="8">
    <source>
        <dbReference type="Proteomes" id="UP001206925"/>
    </source>
</evidence>
<protein>
    <submittedName>
        <fullName evidence="7">Uncharacterized protein</fullName>
    </submittedName>
</protein>
<dbReference type="Proteomes" id="UP001206925">
    <property type="component" value="Unassembled WGS sequence"/>
</dbReference>
<keyword evidence="8" id="KW-1185">Reference proteome</keyword>
<evidence type="ECO:0000256" key="2">
    <source>
        <dbReference type="ARBA" id="ARBA00022475"/>
    </source>
</evidence>
<keyword evidence="3 6" id="KW-0812">Transmembrane</keyword>
<accession>A0AAD5G5U4</accession>
<dbReference type="EMBL" id="JAMZMK010011190">
    <property type="protein sequence ID" value="KAI7728606.1"/>
    <property type="molecule type" value="Genomic_DNA"/>
</dbReference>
<comment type="subcellular location">
    <subcellularLocation>
        <location evidence="1">Cell membrane</location>
        <topology evidence="1">Multi-pass membrane protein</topology>
    </subcellularLocation>
</comment>
<evidence type="ECO:0000256" key="4">
    <source>
        <dbReference type="ARBA" id="ARBA00022989"/>
    </source>
</evidence>
<dbReference type="PANTHER" id="PTHR12677:SF24">
    <property type="entry name" value="OS07G0655900 PROTEIN"/>
    <property type="match status" value="1"/>
</dbReference>
<evidence type="ECO:0000256" key="6">
    <source>
        <dbReference type="SAM" id="Phobius"/>
    </source>
</evidence>
<dbReference type="AlphaFoldDB" id="A0AAD5G5U4"/>
<proteinExistence type="predicted"/>
<feature type="non-terminal residue" evidence="7">
    <location>
        <position position="1"/>
    </location>
</feature>
<reference evidence="7" key="1">
    <citation type="submission" date="2022-06" db="EMBL/GenBank/DDBJ databases">
        <title>Uncovering the hologenomic basis of an extraordinary plant invasion.</title>
        <authorList>
            <person name="Bieker V.C."/>
            <person name="Martin M.D."/>
            <person name="Gilbert T."/>
            <person name="Hodgins K."/>
            <person name="Battlay P."/>
            <person name="Petersen B."/>
            <person name="Wilson J."/>
        </authorList>
    </citation>
    <scope>NUCLEOTIDE SEQUENCE</scope>
    <source>
        <strain evidence="7">AA19_3_7</strain>
        <tissue evidence="7">Leaf</tissue>
    </source>
</reference>
<dbReference type="GO" id="GO:0005886">
    <property type="term" value="C:plasma membrane"/>
    <property type="evidence" value="ECO:0007669"/>
    <property type="project" value="UniProtKB-SubCell"/>
</dbReference>
<sequence>MASSSFNCNWVSVLRITLLLLLIVGITVACYTFPIEKALKAFLLWVEEDLGPWGPLV</sequence>
<feature type="transmembrane region" description="Helical" evidence="6">
    <location>
        <begin position="12"/>
        <end position="33"/>
    </location>
</feature>
<organism evidence="7 8">
    <name type="scientific">Ambrosia artemisiifolia</name>
    <name type="common">Common ragweed</name>
    <dbReference type="NCBI Taxonomy" id="4212"/>
    <lineage>
        <taxon>Eukaryota</taxon>
        <taxon>Viridiplantae</taxon>
        <taxon>Streptophyta</taxon>
        <taxon>Embryophyta</taxon>
        <taxon>Tracheophyta</taxon>
        <taxon>Spermatophyta</taxon>
        <taxon>Magnoliopsida</taxon>
        <taxon>eudicotyledons</taxon>
        <taxon>Gunneridae</taxon>
        <taxon>Pentapetalae</taxon>
        <taxon>asterids</taxon>
        <taxon>campanulids</taxon>
        <taxon>Asterales</taxon>
        <taxon>Asteraceae</taxon>
        <taxon>Asteroideae</taxon>
        <taxon>Heliantheae alliance</taxon>
        <taxon>Heliantheae</taxon>
        <taxon>Ambrosia</taxon>
    </lineage>
</organism>
<evidence type="ECO:0000256" key="3">
    <source>
        <dbReference type="ARBA" id="ARBA00022692"/>
    </source>
</evidence>
<gene>
    <name evidence="7" type="ORF">M8C21_005758</name>
</gene>
<name>A0AAD5G5U4_AMBAR</name>
<comment type="caution">
    <text evidence="7">The sequence shown here is derived from an EMBL/GenBank/DDBJ whole genome shotgun (WGS) entry which is preliminary data.</text>
</comment>
<evidence type="ECO:0000313" key="7">
    <source>
        <dbReference type="EMBL" id="KAI7728606.1"/>
    </source>
</evidence>
<keyword evidence="4 6" id="KW-1133">Transmembrane helix</keyword>
<evidence type="ECO:0000256" key="5">
    <source>
        <dbReference type="ARBA" id="ARBA00023136"/>
    </source>
</evidence>
<dbReference type="InterPro" id="IPR015414">
    <property type="entry name" value="TMEM64"/>
</dbReference>
<keyword evidence="5 6" id="KW-0472">Membrane</keyword>
<dbReference type="PANTHER" id="PTHR12677">
    <property type="entry name" value="GOLGI APPARATUS MEMBRANE PROTEIN TVP38-RELATED"/>
    <property type="match status" value="1"/>
</dbReference>